<dbReference type="EMBL" id="MU807650">
    <property type="protein sequence ID" value="KAJ3831250.1"/>
    <property type="molecule type" value="Genomic_DNA"/>
</dbReference>
<proteinExistence type="predicted"/>
<organism evidence="1 2">
    <name type="scientific">Lentinula raphanica</name>
    <dbReference type="NCBI Taxonomy" id="153919"/>
    <lineage>
        <taxon>Eukaryota</taxon>
        <taxon>Fungi</taxon>
        <taxon>Dikarya</taxon>
        <taxon>Basidiomycota</taxon>
        <taxon>Agaricomycotina</taxon>
        <taxon>Agaricomycetes</taxon>
        <taxon>Agaricomycetidae</taxon>
        <taxon>Agaricales</taxon>
        <taxon>Marasmiineae</taxon>
        <taxon>Omphalotaceae</taxon>
        <taxon>Lentinula</taxon>
    </lineage>
</organism>
<feature type="non-terminal residue" evidence="1">
    <location>
        <position position="137"/>
    </location>
</feature>
<dbReference type="AlphaFoldDB" id="A0AA38NVE2"/>
<reference evidence="1" key="1">
    <citation type="submission" date="2022-08" db="EMBL/GenBank/DDBJ databases">
        <authorList>
            <consortium name="DOE Joint Genome Institute"/>
            <person name="Min B."/>
            <person name="Riley R."/>
            <person name="Sierra-Patev S."/>
            <person name="Naranjo-Ortiz M."/>
            <person name="Looney B."/>
            <person name="Konkel Z."/>
            <person name="Slot J.C."/>
            <person name="Sakamoto Y."/>
            <person name="Steenwyk J.L."/>
            <person name="Rokas A."/>
            <person name="Carro J."/>
            <person name="Camarero S."/>
            <person name="Ferreira P."/>
            <person name="Molpeceres G."/>
            <person name="Ruiz-Duenas F.J."/>
            <person name="Serrano A."/>
            <person name="Henrissat B."/>
            <person name="Drula E."/>
            <person name="Hughes K.W."/>
            <person name="Mata J.L."/>
            <person name="Ishikawa N.K."/>
            <person name="Vargas-Isla R."/>
            <person name="Ushijima S."/>
            <person name="Smith C.A."/>
            <person name="Ahrendt S."/>
            <person name="Andreopoulos W."/>
            <person name="He G."/>
            <person name="Labutti K."/>
            <person name="Lipzen A."/>
            <person name="Ng V."/>
            <person name="Sandor L."/>
            <person name="Barry K."/>
            <person name="Martinez A.T."/>
            <person name="Xiao Y."/>
            <person name="Gibbons J.G."/>
            <person name="Terashima K."/>
            <person name="Hibbett D.S."/>
            <person name="Grigoriev I.V."/>
        </authorList>
    </citation>
    <scope>NUCLEOTIDE SEQUENCE</scope>
    <source>
        <strain evidence="1">TFB9207</strain>
    </source>
</reference>
<evidence type="ECO:0000313" key="1">
    <source>
        <dbReference type="EMBL" id="KAJ3831250.1"/>
    </source>
</evidence>
<name>A0AA38NVE2_9AGAR</name>
<dbReference type="CDD" id="cd06222">
    <property type="entry name" value="RNase_H_like"/>
    <property type="match status" value="1"/>
</dbReference>
<dbReference type="Proteomes" id="UP001163846">
    <property type="component" value="Unassembled WGS sequence"/>
</dbReference>
<gene>
    <name evidence="1" type="ORF">F5878DRAFT_511653</name>
</gene>
<protein>
    <submittedName>
        <fullName evidence="1">Uncharacterized protein</fullName>
    </submittedName>
</protein>
<keyword evidence="2" id="KW-1185">Reference proteome</keyword>
<accession>A0AA38NVE2</accession>
<sequence>MGFWSPDTNEGFTAKVDQESPMAHLIFYWEALTVLAAVEWTASLPGKKGSRERPLRLTVRSDSSNSVDIFNSLSALPLYNTILTRTVDILIEHHIDLRVVHIPGSENTVADALSRSDFELAQTLQPGLSIQPFQPPR</sequence>
<comment type="caution">
    <text evidence="1">The sequence shown here is derived from an EMBL/GenBank/DDBJ whole genome shotgun (WGS) entry which is preliminary data.</text>
</comment>
<dbReference type="InterPro" id="IPR044730">
    <property type="entry name" value="RNase_H-like_dom_plant"/>
</dbReference>
<evidence type="ECO:0000313" key="2">
    <source>
        <dbReference type="Proteomes" id="UP001163846"/>
    </source>
</evidence>